<accession>A0ABU4VJL1</accession>
<dbReference type="InterPro" id="IPR023393">
    <property type="entry name" value="START-like_dom_sf"/>
</dbReference>
<dbReference type="Pfam" id="PF10604">
    <property type="entry name" value="Polyketide_cyc2"/>
    <property type="match status" value="1"/>
</dbReference>
<gene>
    <name evidence="1" type="ORF">SK069_10345</name>
</gene>
<dbReference type="CDD" id="cd07812">
    <property type="entry name" value="SRPBCC"/>
    <property type="match status" value="1"/>
</dbReference>
<organism evidence="1 2">
    <name type="scientific">Patulibacter brassicae</name>
    <dbReference type="NCBI Taxonomy" id="1705717"/>
    <lineage>
        <taxon>Bacteria</taxon>
        <taxon>Bacillati</taxon>
        <taxon>Actinomycetota</taxon>
        <taxon>Thermoleophilia</taxon>
        <taxon>Solirubrobacterales</taxon>
        <taxon>Patulibacteraceae</taxon>
        <taxon>Patulibacter</taxon>
    </lineage>
</organism>
<dbReference type="RefSeq" id="WP_319954148.1">
    <property type="nucleotide sequence ID" value="NZ_JAXAVX010000004.1"/>
</dbReference>
<sequence>MGSLNATVQIPAAPEDVWAKFSDPRSFEQWLTIHTKWKDEPPATFTQGATAAEVVTMLGMPNTITWTVEEVDAPSRLRISGTGMAGVRTTFALGVSGDGNGGSTATIDAEFSGQMITGALGAAVERDAKKQLDDSLAKLSALVG</sequence>
<dbReference type="EMBL" id="JAXAVX010000004">
    <property type="protein sequence ID" value="MDX8151993.1"/>
    <property type="molecule type" value="Genomic_DNA"/>
</dbReference>
<reference evidence="1 2" key="1">
    <citation type="submission" date="2023-11" db="EMBL/GenBank/DDBJ databases">
        <authorList>
            <person name="Xu M."/>
            <person name="Jiang T."/>
        </authorList>
    </citation>
    <scope>NUCLEOTIDE SEQUENCE [LARGE SCALE GENOMIC DNA]</scope>
    <source>
        <strain evidence="1 2">SD</strain>
    </source>
</reference>
<proteinExistence type="predicted"/>
<dbReference type="Proteomes" id="UP001277761">
    <property type="component" value="Unassembled WGS sequence"/>
</dbReference>
<dbReference type="InterPro" id="IPR019587">
    <property type="entry name" value="Polyketide_cyclase/dehydratase"/>
</dbReference>
<name>A0ABU4VJL1_9ACTN</name>
<dbReference type="SUPFAM" id="SSF55961">
    <property type="entry name" value="Bet v1-like"/>
    <property type="match status" value="1"/>
</dbReference>
<evidence type="ECO:0000313" key="1">
    <source>
        <dbReference type="EMBL" id="MDX8151993.1"/>
    </source>
</evidence>
<comment type="caution">
    <text evidence="1">The sequence shown here is derived from an EMBL/GenBank/DDBJ whole genome shotgun (WGS) entry which is preliminary data.</text>
</comment>
<evidence type="ECO:0000313" key="2">
    <source>
        <dbReference type="Proteomes" id="UP001277761"/>
    </source>
</evidence>
<protein>
    <submittedName>
        <fullName evidence="1">SRPBCC family protein</fullName>
    </submittedName>
</protein>
<dbReference type="Gene3D" id="3.30.530.20">
    <property type="match status" value="1"/>
</dbReference>
<keyword evidence="2" id="KW-1185">Reference proteome</keyword>